<feature type="binding site" evidence="9">
    <location>
        <position position="264"/>
    </location>
    <ligand>
        <name>[4Fe-4S] cluster</name>
        <dbReference type="ChEBI" id="CHEBI:49883"/>
        <label>1</label>
    </ligand>
</feature>
<evidence type="ECO:0000256" key="3">
    <source>
        <dbReference type="ARBA" id="ARBA00022694"/>
    </source>
</evidence>
<accession>A0A4R8IGU9</accession>
<keyword evidence="5 9" id="KW-0671">Queuosine biosynthesis</keyword>
<dbReference type="GO" id="GO:0046872">
    <property type="term" value="F:metal ion binding"/>
    <property type="evidence" value="ECO:0007669"/>
    <property type="project" value="UniProtKB-KW"/>
</dbReference>
<evidence type="ECO:0000256" key="1">
    <source>
        <dbReference type="ARBA" id="ARBA00022485"/>
    </source>
</evidence>
<dbReference type="PROSITE" id="PS00198">
    <property type="entry name" value="4FE4S_FER_1"/>
    <property type="match status" value="1"/>
</dbReference>
<dbReference type="GO" id="GO:0008616">
    <property type="term" value="P:tRNA queuosine(34) biosynthetic process"/>
    <property type="evidence" value="ECO:0007669"/>
    <property type="project" value="UniProtKB-UniRule"/>
</dbReference>
<keyword evidence="9" id="KW-0846">Cobalamin</keyword>
<comment type="pathway">
    <text evidence="9">tRNA modification; tRNA-queuosine biosynthesis.</text>
</comment>
<dbReference type="PANTHER" id="PTHR30002:SF4">
    <property type="entry name" value="EPOXYQUEUOSINE REDUCTASE"/>
    <property type="match status" value="1"/>
</dbReference>
<dbReference type="EC" id="1.17.99.6" evidence="9"/>
<name>A0A4R8IGU9_9GAMM</name>
<feature type="binding site" evidence="9">
    <location>
        <position position="207"/>
    </location>
    <ligand>
        <name>[4Fe-4S] cluster</name>
        <dbReference type="ChEBI" id="CHEBI:49883"/>
        <label>1</label>
    </ligand>
</feature>
<feature type="binding site" evidence="9">
    <location>
        <position position="150"/>
    </location>
    <ligand>
        <name>cob(II)alamin</name>
        <dbReference type="ChEBI" id="CHEBI:16304"/>
    </ligand>
</feature>
<evidence type="ECO:0000313" key="11">
    <source>
        <dbReference type="EMBL" id="TDX99283.1"/>
    </source>
</evidence>
<dbReference type="GO" id="GO:0052693">
    <property type="term" value="F:epoxyqueuosine reductase activity"/>
    <property type="evidence" value="ECO:0007669"/>
    <property type="project" value="UniProtKB-UniRule"/>
</dbReference>
<dbReference type="Pfam" id="PF13484">
    <property type="entry name" value="Fer4_16"/>
    <property type="match status" value="1"/>
</dbReference>
<feature type="active site" description="Proton donor" evidence="9">
    <location>
        <position position="150"/>
    </location>
</feature>
<dbReference type="Pfam" id="PF08331">
    <property type="entry name" value="QueG_DUF1730"/>
    <property type="match status" value="1"/>
</dbReference>
<feature type="binding site" evidence="9">
    <location>
        <position position="185"/>
    </location>
    <ligand>
        <name>cob(II)alamin</name>
        <dbReference type="ChEBI" id="CHEBI:16304"/>
    </ligand>
</feature>
<dbReference type="GO" id="GO:0031419">
    <property type="term" value="F:cobalamin binding"/>
    <property type="evidence" value="ECO:0007669"/>
    <property type="project" value="UniProtKB-KW"/>
</dbReference>
<feature type="binding site" evidence="9">
    <location>
        <position position="260"/>
    </location>
    <ligand>
        <name>[4Fe-4S] cluster</name>
        <dbReference type="ChEBI" id="CHEBI:49883"/>
        <label>2</label>
    </ligand>
</feature>
<comment type="caution">
    <text evidence="11">The sequence shown here is derived from an EMBL/GenBank/DDBJ whole genome shotgun (WGS) entry which is preliminary data.</text>
</comment>
<dbReference type="FunFam" id="3.30.70.20:FF:000017">
    <property type="entry name" value="Epoxyqueuosine reductase"/>
    <property type="match status" value="1"/>
</dbReference>
<keyword evidence="12" id="KW-1185">Reference proteome</keyword>
<gene>
    <name evidence="9" type="primary">queG</name>
    <name evidence="11" type="ORF">EDC23_2493</name>
</gene>
<comment type="similarity">
    <text evidence="9">Belongs to the QueG family.</text>
</comment>
<evidence type="ECO:0000256" key="7">
    <source>
        <dbReference type="ARBA" id="ARBA00023004"/>
    </source>
</evidence>
<dbReference type="PROSITE" id="PS51379">
    <property type="entry name" value="4FE4S_FER_2"/>
    <property type="match status" value="1"/>
</dbReference>
<comment type="subunit">
    <text evidence="9">Monomer.</text>
</comment>
<keyword evidence="6 9" id="KW-0560">Oxidoreductase</keyword>
<feature type="domain" description="4Fe-4S ferredoxin-type" evidence="10">
    <location>
        <begin position="192"/>
        <end position="224"/>
    </location>
</feature>
<reference evidence="11 12" key="1">
    <citation type="submission" date="2019-03" db="EMBL/GenBank/DDBJ databases">
        <title>Genomic Encyclopedia of Type Strains, Phase IV (KMG-IV): sequencing the most valuable type-strain genomes for metagenomic binning, comparative biology and taxonomic classification.</title>
        <authorList>
            <person name="Goeker M."/>
        </authorList>
    </citation>
    <scope>NUCLEOTIDE SEQUENCE [LARGE SCALE GENOMIC DNA]</scope>
    <source>
        <strain evidence="11 12">DSM 16326</strain>
    </source>
</reference>
<dbReference type="UniPathway" id="UPA00392"/>
<evidence type="ECO:0000256" key="2">
    <source>
        <dbReference type="ARBA" id="ARBA00022490"/>
    </source>
</evidence>
<evidence type="ECO:0000256" key="6">
    <source>
        <dbReference type="ARBA" id="ARBA00023002"/>
    </source>
</evidence>
<evidence type="ECO:0000259" key="10">
    <source>
        <dbReference type="PROSITE" id="PS51379"/>
    </source>
</evidence>
<dbReference type="HAMAP" id="MF_00916">
    <property type="entry name" value="QueG"/>
    <property type="match status" value="1"/>
</dbReference>
<feature type="binding site" evidence="9">
    <location>
        <position position="230"/>
    </location>
    <ligand>
        <name>[4Fe-4S] cluster</name>
        <dbReference type="ChEBI" id="CHEBI:49883"/>
        <label>2</label>
    </ligand>
</feature>
<keyword evidence="8 9" id="KW-0411">Iron-sulfur</keyword>
<dbReference type="InterPro" id="IPR004453">
    <property type="entry name" value="QueG"/>
</dbReference>
<dbReference type="GO" id="GO:0005737">
    <property type="term" value="C:cytoplasm"/>
    <property type="evidence" value="ECO:0007669"/>
    <property type="project" value="UniProtKB-SubCell"/>
</dbReference>
<dbReference type="NCBIfam" id="TIGR00276">
    <property type="entry name" value="tRNA epoxyqueuosine(34) reductase QueG"/>
    <property type="match status" value="1"/>
</dbReference>
<protein>
    <recommendedName>
        <fullName evidence="9">Epoxyqueuosine reductase</fullName>
        <ecNumber evidence="9">1.17.99.6</ecNumber>
    </recommendedName>
    <alternativeName>
        <fullName evidence="9">Queuosine biosynthesis protein QueG</fullName>
    </alternativeName>
</protein>
<evidence type="ECO:0000313" key="12">
    <source>
        <dbReference type="Proteomes" id="UP000294914"/>
    </source>
</evidence>
<feature type="binding site" evidence="9">
    <location>
        <position position="257"/>
    </location>
    <ligand>
        <name>[4Fe-4S] cluster</name>
        <dbReference type="ChEBI" id="CHEBI:49883"/>
        <label>2</label>
    </ligand>
</feature>
<feature type="binding site" evidence="9">
    <location>
        <position position="232"/>
    </location>
    <ligand>
        <name>cob(II)alamin</name>
        <dbReference type="ChEBI" id="CHEBI:16304"/>
    </ligand>
</feature>
<dbReference type="GO" id="GO:0051539">
    <property type="term" value="F:4 iron, 4 sulfur cluster binding"/>
    <property type="evidence" value="ECO:0007669"/>
    <property type="project" value="UniProtKB-KW"/>
</dbReference>
<organism evidence="11 12">
    <name type="scientific">Thiohalophilus thiocyanatoxydans</name>
    <dbReference type="NCBI Taxonomy" id="381308"/>
    <lineage>
        <taxon>Bacteria</taxon>
        <taxon>Pseudomonadati</taxon>
        <taxon>Pseudomonadota</taxon>
        <taxon>Gammaproteobacteria</taxon>
        <taxon>Thiohalomonadales</taxon>
        <taxon>Thiohalophilaceae</taxon>
        <taxon>Thiohalophilus</taxon>
    </lineage>
</organism>
<comment type="function">
    <text evidence="9">Catalyzes the conversion of epoxyqueuosine (oQ) to queuosine (Q), which is a hypermodified base found in the wobble positions of tRNA(Asp), tRNA(Asn), tRNA(His) and tRNA(Tyr).</text>
</comment>
<proteinExistence type="inferred from homology"/>
<dbReference type="SUPFAM" id="SSF54862">
    <property type="entry name" value="4Fe-4S ferredoxins"/>
    <property type="match status" value="1"/>
</dbReference>
<feature type="binding site" evidence="9">
    <location>
        <position position="214"/>
    </location>
    <ligand>
        <name>[4Fe-4S] cluster</name>
        <dbReference type="ChEBI" id="CHEBI:49883"/>
        <label>2</label>
    </ligand>
</feature>
<dbReference type="PANTHER" id="PTHR30002">
    <property type="entry name" value="EPOXYQUEUOSINE REDUCTASE"/>
    <property type="match status" value="1"/>
</dbReference>
<feature type="binding site" evidence="9">
    <location>
        <position position="174"/>
    </location>
    <ligand>
        <name>cob(II)alamin</name>
        <dbReference type="ChEBI" id="CHEBI:16304"/>
    </ligand>
</feature>
<evidence type="ECO:0000256" key="4">
    <source>
        <dbReference type="ARBA" id="ARBA00022723"/>
    </source>
</evidence>
<evidence type="ECO:0000256" key="8">
    <source>
        <dbReference type="ARBA" id="ARBA00023014"/>
    </source>
</evidence>
<keyword evidence="4 9" id="KW-0479">Metal-binding</keyword>
<dbReference type="InterPro" id="IPR017896">
    <property type="entry name" value="4Fe4S_Fe-S-bd"/>
</dbReference>
<keyword evidence="1 9" id="KW-0004">4Fe-4S</keyword>
<feature type="binding site" evidence="9">
    <location>
        <position position="239"/>
    </location>
    <ligand>
        <name>tRNA</name>
        <dbReference type="ChEBI" id="CHEBI:17843"/>
    </ligand>
</feature>
<comment type="subcellular location">
    <subcellularLocation>
        <location evidence="9">Cytoplasm</location>
    </subcellularLocation>
</comment>
<feature type="binding site" evidence="9">
    <location>
        <position position="210"/>
    </location>
    <ligand>
        <name>[4Fe-4S] cluster</name>
        <dbReference type="ChEBI" id="CHEBI:49883"/>
        <label>1</label>
    </ligand>
</feature>
<feature type="binding site" evidence="9">
    <location>
        <begin position="257"/>
        <end position="258"/>
    </location>
    <ligand>
        <name>cob(II)alamin</name>
        <dbReference type="ChEBI" id="CHEBI:16304"/>
    </ligand>
</feature>
<comment type="catalytic activity">
    <reaction evidence="9">
        <text>epoxyqueuosine(34) in tRNA + AH2 = queuosine(34) in tRNA + A + H2O</text>
        <dbReference type="Rhea" id="RHEA:32159"/>
        <dbReference type="Rhea" id="RHEA-COMP:18571"/>
        <dbReference type="Rhea" id="RHEA-COMP:18582"/>
        <dbReference type="ChEBI" id="CHEBI:13193"/>
        <dbReference type="ChEBI" id="CHEBI:15377"/>
        <dbReference type="ChEBI" id="CHEBI:17499"/>
        <dbReference type="ChEBI" id="CHEBI:194431"/>
        <dbReference type="ChEBI" id="CHEBI:194443"/>
        <dbReference type="EC" id="1.17.99.6"/>
    </reaction>
</comment>
<dbReference type="AlphaFoldDB" id="A0A4R8IGU9"/>
<keyword evidence="3 9" id="KW-0819">tRNA processing</keyword>
<feature type="binding site" evidence="9">
    <location>
        <position position="72"/>
    </location>
    <ligand>
        <name>cob(II)alamin</name>
        <dbReference type="ChEBI" id="CHEBI:16304"/>
    </ligand>
</feature>
<feature type="binding site" evidence="9">
    <location>
        <position position="204"/>
    </location>
    <ligand>
        <name>[4Fe-4S] cluster</name>
        <dbReference type="ChEBI" id="CHEBI:49883"/>
        <label>1</label>
    </ligand>
</feature>
<keyword evidence="2 9" id="KW-0963">Cytoplasm</keyword>
<sequence length="369" mass="42228">MIMSHSQNKQAAQNTDWSALAAQIKQWGAELGFQQTAITDTDLDDYETRLQQWLARDYHGDMQWMAEYGHKRSRPADLVSDTRRIISVRLDYLPEERIDLKALLDHPDKAYISRYALGRDYHKLMRKRLQQLADHIQQQIGPFGYRAFVDSAPVMEKALAEKAGLGWIGKHSNLLQRHTGSWFFLGELYTDLPLPVDEPASNHCGTCQACIDVCPTKAIVEPYVVDARRCISYLTIELKGSIPVALRKPMGNRIYGCDDCQLYCPWNRFADSSQEPDFDPRQRLDEAQLVELFQWDEETFNRNLEGSAIRRIGHERWLRNIAVALGNAATSSEVIAALQARTDHPSELVREHVHWALEQHQPVGKESSS</sequence>
<dbReference type="InterPro" id="IPR013542">
    <property type="entry name" value="QueG_DUF1730"/>
</dbReference>
<dbReference type="EMBL" id="SOQX01000008">
    <property type="protein sequence ID" value="TDX99283.1"/>
    <property type="molecule type" value="Genomic_DNA"/>
</dbReference>
<dbReference type="Gene3D" id="3.30.70.20">
    <property type="match status" value="1"/>
</dbReference>
<evidence type="ECO:0000256" key="5">
    <source>
        <dbReference type="ARBA" id="ARBA00022785"/>
    </source>
</evidence>
<keyword evidence="7 9" id="KW-0408">Iron</keyword>
<evidence type="ECO:0000256" key="9">
    <source>
        <dbReference type="HAMAP-Rule" id="MF_00916"/>
    </source>
</evidence>
<dbReference type="Proteomes" id="UP000294914">
    <property type="component" value="Unassembled WGS sequence"/>
</dbReference>
<dbReference type="InterPro" id="IPR017900">
    <property type="entry name" value="4Fe4S_Fe_S_CS"/>
</dbReference>
<comment type="cofactor">
    <cofactor evidence="9">
        <name>[4Fe-4S] cluster</name>
        <dbReference type="ChEBI" id="CHEBI:49883"/>
    </cofactor>
    <text evidence="9">Binds 2 [4Fe-4S] clusters per monomer.</text>
</comment>
<comment type="cofactor">
    <cofactor evidence="9">
        <name>cob(II)alamin</name>
        <dbReference type="ChEBI" id="CHEBI:16304"/>
    </cofactor>
</comment>
<keyword evidence="9" id="KW-0170">Cobalt</keyword>
<comment type="caution">
    <text evidence="9">Lacks conserved residue(s) required for the propagation of feature annotation.</text>
</comment>